<dbReference type="EMBL" id="JAWNGG020000375">
    <property type="protein sequence ID" value="KAK9293750.1"/>
    <property type="molecule type" value="Genomic_DNA"/>
</dbReference>
<comment type="catalytic activity">
    <reaction evidence="9 10">
        <text>a long-chain fatty acyl-CoA + 2 NADPH + 2 H(+) = a long-chain primary fatty alcohol + 2 NADP(+) + CoA</text>
        <dbReference type="Rhea" id="RHEA:52716"/>
        <dbReference type="ChEBI" id="CHEBI:15378"/>
        <dbReference type="ChEBI" id="CHEBI:57287"/>
        <dbReference type="ChEBI" id="CHEBI:57783"/>
        <dbReference type="ChEBI" id="CHEBI:58349"/>
        <dbReference type="ChEBI" id="CHEBI:77396"/>
        <dbReference type="ChEBI" id="CHEBI:83139"/>
        <dbReference type="EC" id="1.2.1.84"/>
    </reaction>
</comment>
<dbReference type="GO" id="GO:0016020">
    <property type="term" value="C:membrane"/>
    <property type="evidence" value="ECO:0007669"/>
    <property type="project" value="UniProtKB-SubCell"/>
</dbReference>
<proteinExistence type="inferred from homology"/>
<evidence type="ECO:0000256" key="7">
    <source>
        <dbReference type="ARBA" id="ARBA00023098"/>
    </source>
</evidence>
<feature type="domain" description="Thioester reductase (TE)" evidence="12">
    <location>
        <begin position="35"/>
        <end position="303"/>
    </location>
</feature>
<dbReference type="GO" id="GO:0005777">
    <property type="term" value="C:peroxisome"/>
    <property type="evidence" value="ECO:0007669"/>
    <property type="project" value="TreeGrafter"/>
</dbReference>
<dbReference type="GO" id="GO:0080019">
    <property type="term" value="F:alcohol-forming very long-chain fatty acyl-CoA reductase activity"/>
    <property type="evidence" value="ECO:0007669"/>
    <property type="project" value="InterPro"/>
</dbReference>
<dbReference type="EC" id="1.2.1.84" evidence="10"/>
<evidence type="ECO:0000256" key="9">
    <source>
        <dbReference type="ARBA" id="ARBA00052530"/>
    </source>
</evidence>
<name>A0AAW0Z8D1_9HYME</name>
<evidence type="ECO:0000256" key="1">
    <source>
        <dbReference type="ARBA" id="ARBA00004141"/>
    </source>
</evidence>
<evidence type="ECO:0000259" key="12">
    <source>
        <dbReference type="Pfam" id="PF07993"/>
    </source>
</evidence>
<dbReference type="CDD" id="cd05236">
    <property type="entry name" value="FAR-N_SDR_e"/>
    <property type="match status" value="1"/>
</dbReference>
<dbReference type="PANTHER" id="PTHR11011">
    <property type="entry name" value="MALE STERILITY PROTEIN 2-RELATED"/>
    <property type="match status" value="1"/>
</dbReference>
<evidence type="ECO:0000256" key="2">
    <source>
        <dbReference type="ARBA" id="ARBA00005928"/>
    </source>
</evidence>
<evidence type="ECO:0000313" key="14">
    <source>
        <dbReference type="Proteomes" id="UP001432146"/>
    </source>
</evidence>
<keyword evidence="7 10" id="KW-0443">Lipid metabolism</keyword>
<comment type="subcellular location">
    <subcellularLocation>
        <location evidence="1">Membrane</location>
        <topology evidence="1">Multi-pass membrane protein</topology>
    </subcellularLocation>
</comment>
<feature type="domain" description="Fatty acyl-CoA reductase C-terminal" evidence="11">
    <location>
        <begin position="373"/>
        <end position="466"/>
    </location>
</feature>
<keyword evidence="3 10" id="KW-0444">Lipid biosynthesis</keyword>
<reference evidence="13 14" key="1">
    <citation type="submission" date="2024-05" db="EMBL/GenBank/DDBJ databases">
        <title>The nuclear and mitochondrial genome assemblies of Tetragonisca angustula (Apidae: Meliponini), a tiny yet remarkable pollinator in the Neotropics.</title>
        <authorList>
            <person name="Ferrari R."/>
            <person name="Ricardo P.C."/>
            <person name="Dias F.C."/>
            <person name="Araujo N.S."/>
            <person name="Soares D.O."/>
            <person name="Zhou Q.-S."/>
            <person name="Zhu C.-D."/>
            <person name="Coutinho L."/>
            <person name="Airas M.C."/>
            <person name="Batista T.M."/>
        </authorList>
    </citation>
    <scope>NUCLEOTIDE SEQUENCE [LARGE SCALE GENOMIC DNA]</scope>
    <source>
        <strain evidence="13">ASF017062</strain>
        <tissue evidence="13">Abdomen</tissue>
    </source>
</reference>
<keyword evidence="4 10" id="KW-0812">Transmembrane</keyword>
<dbReference type="InterPro" id="IPR033640">
    <property type="entry name" value="FAR_C"/>
</dbReference>
<keyword evidence="6 10" id="KW-1133">Transmembrane helix</keyword>
<dbReference type="Proteomes" id="UP001432146">
    <property type="component" value="Unassembled WGS sequence"/>
</dbReference>
<dbReference type="InterPro" id="IPR036291">
    <property type="entry name" value="NAD(P)-bd_dom_sf"/>
</dbReference>
<gene>
    <name evidence="13" type="ORF">QLX08_011378</name>
</gene>
<dbReference type="InterPro" id="IPR026055">
    <property type="entry name" value="FAR"/>
</dbReference>
<dbReference type="SUPFAM" id="SSF51735">
    <property type="entry name" value="NAD(P)-binding Rossmann-fold domains"/>
    <property type="match status" value="1"/>
</dbReference>
<dbReference type="FunFam" id="3.40.50.720:FF:000143">
    <property type="entry name" value="Fatty acyl-CoA reductase"/>
    <property type="match status" value="1"/>
</dbReference>
<dbReference type="GO" id="GO:0035336">
    <property type="term" value="P:long-chain fatty-acyl-CoA metabolic process"/>
    <property type="evidence" value="ECO:0007669"/>
    <property type="project" value="TreeGrafter"/>
</dbReference>
<accession>A0AAW0Z8D1</accession>
<comment type="similarity">
    <text evidence="2 10">Belongs to the fatty acyl-CoA reductase family.</text>
</comment>
<comment type="function">
    <text evidence="10">Catalyzes the reduction of fatty acyl-CoA to fatty alcohols.</text>
</comment>
<evidence type="ECO:0000259" key="11">
    <source>
        <dbReference type="Pfam" id="PF03015"/>
    </source>
</evidence>
<keyword evidence="8 10" id="KW-0472">Membrane</keyword>
<dbReference type="Pfam" id="PF03015">
    <property type="entry name" value="Sterile"/>
    <property type="match status" value="1"/>
</dbReference>
<evidence type="ECO:0000313" key="13">
    <source>
        <dbReference type="EMBL" id="KAK9293750.1"/>
    </source>
</evidence>
<evidence type="ECO:0000256" key="6">
    <source>
        <dbReference type="ARBA" id="ARBA00022989"/>
    </source>
</evidence>
<keyword evidence="14" id="KW-1185">Reference proteome</keyword>
<dbReference type="CDD" id="cd09071">
    <property type="entry name" value="FAR_C"/>
    <property type="match status" value="1"/>
</dbReference>
<keyword evidence="10" id="KW-0560">Oxidoreductase</keyword>
<evidence type="ECO:0000256" key="3">
    <source>
        <dbReference type="ARBA" id="ARBA00022516"/>
    </source>
</evidence>
<dbReference type="Pfam" id="PF07993">
    <property type="entry name" value="NAD_binding_4"/>
    <property type="match status" value="1"/>
</dbReference>
<keyword evidence="5 10" id="KW-0521">NADP</keyword>
<dbReference type="PANTHER" id="PTHR11011:SF107">
    <property type="entry name" value="FATTY ACYL-COA REDUCTASE"/>
    <property type="match status" value="1"/>
</dbReference>
<dbReference type="GO" id="GO:0102965">
    <property type="term" value="F:alcohol-forming long-chain fatty acyl-CoA reductase activity"/>
    <property type="evidence" value="ECO:0007669"/>
    <property type="project" value="UniProtKB-EC"/>
</dbReference>
<organism evidence="13 14">
    <name type="scientific">Tetragonisca angustula</name>
    <dbReference type="NCBI Taxonomy" id="166442"/>
    <lineage>
        <taxon>Eukaryota</taxon>
        <taxon>Metazoa</taxon>
        <taxon>Ecdysozoa</taxon>
        <taxon>Arthropoda</taxon>
        <taxon>Hexapoda</taxon>
        <taxon>Insecta</taxon>
        <taxon>Pterygota</taxon>
        <taxon>Neoptera</taxon>
        <taxon>Endopterygota</taxon>
        <taxon>Hymenoptera</taxon>
        <taxon>Apocrita</taxon>
        <taxon>Aculeata</taxon>
        <taxon>Apoidea</taxon>
        <taxon>Anthophila</taxon>
        <taxon>Apidae</taxon>
        <taxon>Tetragonisca</taxon>
    </lineage>
</organism>
<dbReference type="AlphaFoldDB" id="A0AAW0Z8D1"/>
<evidence type="ECO:0000256" key="4">
    <source>
        <dbReference type="ARBA" id="ARBA00022692"/>
    </source>
</evidence>
<dbReference type="InterPro" id="IPR013120">
    <property type="entry name" value="FAR_NAD-bd"/>
</dbReference>
<feature type="transmembrane region" description="Helical" evidence="10">
    <location>
        <begin position="479"/>
        <end position="504"/>
    </location>
</feature>
<comment type="caution">
    <text evidence="13">The sequence shown here is derived from an EMBL/GenBank/DDBJ whole genome shotgun (WGS) entry which is preliminary data.</text>
</comment>
<dbReference type="Gene3D" id="3.40.50.720">
    <property type="entry name" value="NAD(P)-binding Rossmann-like Domain"/>
    <property type="match status" value="1"/>
</dbReference>
<protein>
    <recommendedName>
        <fullName evidence="10">Fatty acyl-CoA reductase</fullName>
        <ecNumber evidence="10">1.2.1.84</ecNumber>
    </recommendedName>
</protein>
<evidence type="ECO:0000256" key="5">
    <source>
        <dbReference type="ARBA" id="ARBA00022857"/>
    </source>
</evidence>
<sequence length="505" mass="57822">MDKMNIKVNENNVSVKPNKANSIEAFYDNTAILMTGATGFVGKGILEKLMRVCPSIAAIYVLIRPKDQTIQQRLKELIDNPIYDNIRVKHPSVLSRIHPVQGDVSLPDLGLSPADRIMLVKNVNIVFHVAAAVRFNNPLNVAVNTNTKGTARIMELCTELKHLISVVYISTAYSNANMLEIEEKVYTTSFKPSSVINMCETGDQKSIDLLEDEILKIYPNTYTFSKNLAEQVISNNTDSFPVAIVRPSVIGASLKEPCPGWVDNIFGLTSIFMLIGKGTTRAMLVKRSKRLDLVPVDYVVDMIICAAWHVTLHRNDEVKVYNSTSNAHPIRWNQMKDIIVQCSREMPMNNVMWYPFCRLVPNQYGYNVVDIFLHILPAFFMDIFLKLSGRKPMIMKTSKFFNQVVRAVKFFGQHEWTFHQDNVTNMIQKVKLLKDRDTVKLDLCDMDWKKYIRTYMTGIEKFILKEDSKSIDAAQRRLLFLYWVHQITQVFGVVVLLVIMLYVVY</sequence>
<evidence type="ECO:0000256" key="10">
    <source>
        <dbReference type="RuleBase" id="RU363097"/>
    </source>
</evidence>
<evidence type="ECO:0000256" key="8">
    <source>
        <dbReference type="ARBA" id="ARBA00023136"/>
    </source>
</evidence>